<feature type="transmembrane region" description="Helical" evidence="1">
    <location>
        <begin position="48"/>
        <end position="67"/>
    </location>
</feature>
<dbReference type="AlphaFoldDB" id="A0A0T9M4E5"/>
<gene>
    <name evidence="2" type="ORF">ERS008491_04217</name>
</gene>
<dbReference type="Proteomes" id="UP000045824">
    <property type="component" value="Unassembled WGS sequence"/>
</dbReference>
<sequence>MPVIFKLKSPFSAVIVAKSPSTVLPISVPLLTATSDILPPAVILTRTLLALPLIFIASAPAVVELLVTPCKLILPLAFTLVLPENQIPLAVVVTLALISPTVAVRLLSLNKKASTPVTLMLKLTLLALTCESSIRSPRLI</sequence>
<keyword evidence="1" id="KW-0472">Membrane</keyword>
<protein>
    <submittedName>
        <fullName evidence="2">Uncharacterized protein</fullName>
    </submittedName>
</protein>
<proteinExistence type="predicted"/>
<evidence type="ECO:0000256" key="1">
    <source>
        <dbReference type="SAM" id="Phobius"/>
    </source>
</evidence>
<reference evidence="2 3" key="1">
    <citation type="submission" date="2015-03" db="EMBL/GenBank/DDBJ databases">
        <authorList>
            <person name="Murphy D."/>
        </authorList>
    </citation>
    <scope>NUCLEOTIDE SEQUENCE [LARGE SCALE GENOMIC DNA]</scope>
    <source>
        <strain evidence="2 3">FCF326</strain>
    </source>
</reference>
<keyword evidence="1" id="KW-0812">Transmembrane</keyword>
<name>A0A0T9M4E5_YERKR</name>
<keyword evidence="1" id="KW-1133">Transmembrane helix</keyword>
<organism evidence="2 3">
    <name type="scientific">Yersinia kristensenii</name>
    <dbReference type="NCBI Taxonomy" id="28152"/>
    <lineage>
        <taxon>Bacteria</taxon>
        <taxon>Pseudomonadati</taxon>
        <taxon>Pseudomonadota</taxon>
        <taxon>Gammaproteobacteria</taxon>
        <taxon>Enterobacterales</taxon>
        <taxon>Yersiniaceae</taxon>
        <taxon>Yersinia</taxon>
    </lineage>
</organism>
<evidence type="ECO:0000313" key="2">
    <source>
        <dbReference type="EMBL" id="CNF60220.1"/>
    </source>
</evidence>
<accession>A0A0T9M4E5</accession>
<dbReference type="EMBL" id="CPYI01000025">
    <property type="protein sequence ID" value="CNF60220.1"/>
    <property type="molecule type" value="Genomic_DNA"/>
</dbReference>
<feature type="transmembrane region" description="Helical" evidence="1">
    <location>
        <begin position="87"/>
        <end position="107"/>
    </location>
</feature>
<evidence type="ECO:0000313" key="3">
    <source>
        <dbReference type="Proteomes" id="UP000045824"/>
    </source>
</evidence>